<feature type="signal peptide" evidence="1">
    <location>
        <begin position="1"/>
        <end position="21"/>
    </location>
</feature>
<gene>
    <name evidence="2" type="ORF">DUNSADRAFT_14336</name>
</gene>
<evidence type="ECO:0000256" key="1">
    <source>
        <dbReference type="SAM" id="SignalP"/>
    </source>
</evidence>
<evidence type="ECO:0000313" key="2">
    <source>
        <dbReference type="EMBL" id="KAF5830570.1"/>
    </source>
</evidence>
<keyword evidence="1" id="KW-0732">Signal</keyword>
<evidence type="ECO:0008006" key="4">
    <source>
        <dbReference type="Google" id="ProtNLM"/>
    </source>
</evidence>
<accession>A0ABQ7G7I8</accession>
<sequence>MAVKTHWIVQIWACLLVGTYEEDFVYETERMKTGKVRTTAWGATYRKPMEIPHGYTHKITGKTAEERLDLRSTTKADKFCK</sequence>
<name>A0ABQ7G7I8_DUNSA</name>
<feature type="chain" id="PRO_5045985086" description="Encoded protein" evidence="1">
    <location>
        <begin position="22"/>
        <end position="81"/>
    </location>
</feature>
<keyword evidence="3" id="KW-1185">Reference proteome</keyword>
<evidence type="ECO:0000313" key="3">
    <source>
        <dbReference type="Proteomes" id="UP000815325"/>
    </source>
</evidence>
<proteinExistence type="predicted"/>
<reference evidence="2" key="1">
    <citation type="submission" date="2017-08" db="EMBL/GenBank/DDBJ databases">
        <authorList>
            <person name="Polle J.E."/>
            <person name="Barry K."/>
            <person name="Cushman J."/>
            <person name="Schmutz J."/>
            <person name="Tran D."/>
            <person name="Hathwaick L.T."/>
            <person name="Yim W.C."/>
            <person name="Jenkins J."/>
            <person name="Mckie-Krisberg Z.M."/>
            <person name="Prochnik S."/>
            <person name="Lindquist E."/>
            <person name="Dockter R.B."/>
            <person name="Adam C."/>
            <person name="Molina H."/>
            <person name="Bunkerborg J."/>
            <person name="Jin E."/>
            <person name="Buchheim M."/>
            <person name="Magnuson J."/>
        </authorList>
    </citation>
    <scope>NUCLEOTIDE SEQUENCE</scope>
    <source>
        <strain evidence="2">CCAP 19/18</strain>
    </source>
</reference>
<protein>
    <recommendedName>
        <fullName evidence="4">Encoded protein</fullName>
    </recommendedName>
</protein>
<organism evidence="2 3">
    <name type="scientific">Dunaliella salina</name>
    <name type="common">Green alga</name>
    <name type="synonym">Protococcus salinus</name>
    <dbReference type="NCBI Taxonomy" id="3046"/>
    <lineage>
        <taxon>Eukaryota</taxon>
        <taxon>Viridiplantae</taxon>
        <taxon>Chlorophyta</taxon>
        <taxon>core chlorophytes</taxon>
        <taxon>Chlorophyceae</taxon>
        <taxon>CS clade</taxon>
        <taxon>Chlamydomonadales</taxon>
        <taxon>Dunaliellaceae</taxon>
        <taxon>Dunaliella</taxon>
    </lineage>
</organism>
<dbReference type="EMBL" id="MU070028">
    <property type="protein sequence ID" value="KAF5830570.1"/>
    <property type="molecule type" value="Genomic_DNA"/>
</dbReference>
<comment type="caution">
    <text evidence="2">The sequence shown here is derived from an EMBL/GenBank/DDBJ whole genome shotgun (WGS) entry which is preliminary data.</text>
</comment>
<dbReference type="Proteomes" id="UP000815325">
    <property type="component" value="Unassembled WGS sequence"/>
</dbReference>